<dbReference type="Gene3D" id="3.30.565.60">
    <property type="match status" value="1"/>
</dbReference>
<keyword evidence="1" id="KW-0347">Helicase</keyword>
<dbReference type="InterPro" id="IPR036390">
    <property type="entry name" value="WH_DNA-bd_sf"/>
</dbReference>
<dbReference type="PANTHER" id="PTHR30595">
    <property type="entry name" value="GLPR-RELATED TRANSCRIPTIONAL REPRESSOR"/>
    <property type="match status" value="1"/>
</dbReference>
<keyword evidence="1" id="KW-0378">Hydrolase</keyword>
<evidence type="ECO:0000313" key="1">
    <source>
        <dbReference type="EMBL" id="TCP14300.1"/>
    </source>
</evidence>
<name>A0A4V2SJD6_9PAST</name>
<dbReference type="PANTHER" id="PTHR30595:SF6">
    <property type="entry name" value="SCHLAFEN ALBA-2 DOMAIN-CONTAINING PROTEIN"/>
    <property type="match status" value="1"/>
</dbReference>
<protein>
    <submittedName>
        <fullName evidence="1">ATP-dependent DNA helicase recG-like protein</fullName>
    </submittedName>
</protein>
<dbReference type="SUPFAM" id="SSF46785">
    <property type="entry name" value="Winged helix' DNA-binding domain"/>
    <property type="match status" value="1"/>
</dbReference>
<keyword evidence="2" id="KW-1185">Reference proteome</keyword>
<organism evidence="1 2">
    <name type="scientific">Bisgaardia hudsonensis</name>
    <dbReference type="NCBI Taxonomy" id="109472"/>
    <lineage>
        <taxon>Bacteria</taxon>
        <taxon>Pseudomonadati</taxon>
        <taxon>Pseudomonadota</taxon>
        <taxon>Gammaproteobacteria</taxon>
        <taxon>Pasteurellales</taxon>
        <taxon>Pasteurellaceae</taxon>
        <taxon>Bisgaardia</taxon>
    </lineage>
</organism>
<dbReference type="Proteomes" id="UP000294841">
    <property type="component" value="Unassembled WGS sequence"/>
</dbReference>
<keyword evidence="1" id="KW-0067">ATP-binding</keyword>
<dbReference type="InterPro" id="IPR038475">
    <property type="entry name" value="RecG_C_sf"/>
</dbReference>
<proteinExistence type="predicted"/>
<gene>
    <name evidence="1" type="ORF">EV697_101440</name>
</gene>
<reference evidence="1 2" key="1">
    <citation type="submission" date="2019-03" db="EMBL/GenBank/DDBJ databases">
        <title>Genomic Encyclopedia of Type Strains, Phase IV (KMG-IV): sequencing the most valuable type-strain genomes for metagenomic binning, comparative biology and taxonomic classification.</title>
        <authorList>
            <person name="Goeker M."/>
        </authorList>
    </citation>
    <scope>NUCLEOTIDE SEQUENCE [LARGE SCALE GENOMIC DNA]</scope>
    <source>
        <strain evidence="1 2">DSM 28231</strain>
    </source>
</reference>
<sequence>MTRTEENQITQALREALVNTLTHADYFNDINHIVITKTENKLKFENPGVMLVKIEEAINGTKSVCRNSSLHNIFRKIGLCERQGKGVERIFKNWKKDLLTDPVLNSIDTTTSLELTLQDGKTIDAIRMMTNEFGDNYSNLKILHKNILILTAINDGWCNHTVLSENLKGNYTGRDITLALPYLEKRGFLVGKVEKRNKYYLLSLQANLQAKSHENHNELQLDLFDINLNNKSKLTQHCENINHEENLKSLVPHHFFISRKKKPQILKELVLKICDKQFVSKKVLEKVLGISEPALGSHLRVLVKDGLLELAYPQQPTHQDQAYRSKDTV</sequence>
<comment type="caution">
    <text evidence="1">The sequence shown here is derived from an EMBL/GenBank/DDBJ whole genome shotgun (WGS) entry which is preliminary data.</text>
</comment>
<dbReference type="RefSeq" id="WP_165906458.1">
    <property type="nucleotide sequence ID" value="NZ_CP016605.1"/>
</dbReference>
<keyword evidence="1" id="KW-0547">Nucleotide-binding</keyword>
<dbReference type="Pfam" id="PF13749">
    <property type="entry name" value="HATPase_c_4"/>
    <property type="match status" value="1"/>
</dbReference>
<dbReference type="GO" id="GO:0004386">
    <property type="term" value="F:helicase activity"/>
    <property type="evidence" value="ECO:0007669"/>
    <property type="project" value="UniProtKB-KW"/>
</dbReference>
<dbReference type="EMBL" id="SLXI01000001">
    <property type="protein sequence ID" value="TCP14300.1"/>
    <property type="molecule type" value="Genomic_DNA"/>
</dbReference>
<evidence type="ECO:0000313" key="2">
    <source>
        <dbReference type="Proteomes" id="UP000294841"/>
    </source>
</evidence>
<dbReference type="AlphaFoldDB" id="A0A4V2SJD6"/>
<accession>A0A4V2SJD6</accession>